<organism evidence="1">
    <name type="scientific">marine metagenome</name>
    <dbReference type="NCBI Taxonomy" id="408172"/>
    <lineage>
        <taxon>unclassified sequences</taxon>
        <taxon>metagenomes</taxon>
        <taxon>ecological metagenomes</taxon>
    </lineage>
</organism>
<dbReference type="EMBL" id="UINC01041496">
    <property type="protein sequence ID" value="SVB42848.1"/>
    <property type="molecule type" value="Genomic_DNA"/>
</dbReference>
<protein>
    <submittedName>
        <fullName evidence="1">Uncharacterized protein</fullName>
    </submittedName>
</protein>
<proteinExistence type="predicted"/>
<reference evidence="1" key="1">
    <citation type="submission" date="2018-05" db="EMBL/GenBank/DDBJ databases">
        <authorList>
            <person name="Lanie J.A."/>
            <person name="Ng W.-L."/>
            <person name="Kazmierczak K.M."/>
            <person name="Andrzejewski T.M."/>
            <person name="Davidsen T.M."/>
            <person name="Wayne K.J."/>
            <person name="Tettelin H."/>
            <person name="Glass J.I."/>
            <person name="Rusch D."/>
            <person name="Podicherti R."/>
            <person name="Tsui H.-C.T."/>
            <person name="Winkler M.E."/>
        </authorList>
    </citation>
    <scope>NUCLEOTIDE SEQUENCE</scope>
</reference>
<name>A0A382DWR6_9ZZZZ</name>
<accession>A0A382DWR6</accession>
<sequence length="98" mass="10783">MYKRKETLWLNKQRLKNVFIIGYWTNLMAQPAVEDANTVGLKRSFATLCRDLAGIAAGKPGNLNSRAAKNSMADSEKASIFIGAFLGLYGVSVEFCGY</sequence>
<gene>
    <name evidence="1" type="ORF">METZ01_LOCUS195702</name>
</gene>
<dbReference type="AlphaFoldDB" id="A0A382DWR6"/>
<evidence type="ECO:0000313" key="1">
    <source>
        <dbReference type="EMBL" id="SVB42848.1"/>
    </source>
</evidence>